<keyword evidence="1" id="KW-0328">Glycosyltransferase</keyword>
<protein>
    <submittedName>
        <fullName evidence="1">Glycosyltransferase family 4 protein</fullName>
        <ecNumber evidence="1">2.4.-.-</ecNumber>
    </submittedName>
</protein>
<organism evidence="1 2">
    <name type="scientific">Paenibacillus mesotrionivorans</name>
    <dbReference type="NCBI Taxonomy" id="3160968"/>
    <lineage>
        <taxon>Bacteria</taxon>
        <taxon>Bacillati</taxon>
        <taxon>Bacillota</taxon>
        <taxon>Bacilli</taxon>
        <taxon>Bacillales</taxon>
        <taxon>Paenibacillaceae</taxon>
        <taxon>Paenibacillus</taxon>
    </lineage>
</organism>
<sequence>MDILATGMGWINHTPGGLNRYFADYLEAMAATGHTVRGLVTAHGEDIAAPAYIRDVLDKPERLSTLARTRAFRARAKAELLRHQPDVFNPHFALYSSMVTRDMVPAHIPIVTHFHGPWAQESLVEDAGLDWGQKVRYQLKKNVELLSYRRSDHFIVLSQYFRDILTRDYGVPGEAVHIVPGAPDIERFRPADNREELRRALGLKPGAKVLFAARRLVNRMGIDNLIRAMAAVVHAEPDTVLYIAGDGALRGHLQDLIDQQGLGGAVKLLGRVSNEDLVRWYQAADLSIVPTVTLEGFGLVTVESLACGTPVLGTPYGGTKEILERLSPELLFDDHKPASIAARIISALNGSSFVPGRRACREFVLANYTWEKAAAAISGIFEQAVQEKEKGAVYERSVL</sequence>
<proteinExistence type="predicted"/>
<keyword evidence="2" id="KW-1185">Reference proteome</keyword>
<dbReference type="Proteomes" id="UP001631969">
    <property type="component" value="Unassembled WGS sequence"/>
</dbReference>
<keyword evidence="1" id="KW-0808">Transferase</keyword>
<accession>A0ACC7P6B3</accession>
<comment type="caution">
    <text evidence="1">The sequence shown here is derived from an EMBL/GenBank/DDBJ whole genome shotgun (WGS) entry which is preliminary data.</text>
</comment>
<dbReference type="EC" id="2.4.-.-" evidence="1"/>
<reference evidence="1" key="1">
    <citation type="submission" date="2024-12" db="EMBL/GenBank/DDBJ databases">
        <authorList>
            <person name="Wu N."/>
        </authorList>
    </citation>
    <scope>NUCLEOTIDE SEQUENCE</scope>
    <source>
        <strain evidence="1">P15</strain>
    </source>
</reference>
<evidence type="ECO:0000313" key="2">
    <source>
        <dbReference type="Proteomes" id="UP001631969"/>
    </source>
</evidence>
<evidence type="ECO:0000313" key="1">
    <source>
        <dbReference type="EMBL" id="MFM9331794.1"/>
    </source>
</evidence>
<dbReference type="EMBL" id="JBJURJ010000022">
    <property type="protein sequence ID" value="MFM9331794.1"/>
    <property type="molecule type" value="Genomic_DNA"/>
</dbReference>
<gene>
    <name evidence="1" type="ORF">ACI1P1_26190</name>
</gene>
<name>A0ACC7P6B3_9BACL</name>